<keyword evidence="4" id="KW-1185">Reference proteome</keyword>
<feature type="chain" id="PRO_5035681542" description="Fatty-acid and retinol-binding protein 1" evidence="2">
    <location>
        <begin position="16"/>
        <end position="174"/>
    </location>
</feature>
<accession>A0A811KDB9</accession>
<sequence length="174" mass="20048">MASKVLLLLLSLAAAQEESRQSETLIRHLVPNYDALLQRKLDAKPEYEVLVPKTEEESDQLIASNLGLYLQLQDEVFREGGLSAALSEVIQSMIKVGFVTPTEREVDRFYTIFERLSPQELTKLRSGIPKQMEEIESTLKEIKSSETEVKRSERENAHDEQQERLMLSRMNRRV</sequence>
<reference evidence="3" key="1">
    <citation type="submission" date="2020-09" db="EMBL/GenBank/DDBJ databases">
        <authorList>
            <person name="Kikuchi T."/>
        </authorList>
    </citation>
    <scope>NUCLEOTIDE SEQUENCE</scope>
    <source>
        <strain evidence="3">SH1</strain>
    </source>
</reference>
<organism evidence="3 4">
    <name type="scientific">Bursaphelenchus okinawaensis</name>
    <dbReference type="NCBI Taxonomy" id="465554"/>
    <lineage>
        <taxon>Eukaryota</taxon>
        <taxon>Metazoa</taxon>
        <taxon>Ecdysozoa</taxon>
        <taxon>Nematoda</taxon>
        <taxon>Chromadorea</taxon>
        <taxon>Rhabditida</taxon>
        <taxon>Tylenchina</taxon>
        <taxon>Tylenchomorpha</taxon>
        <taxon>Aphelenchoidea</taxon>
        <taxon>Aphelenchoididae</taxon>
        <taxon>Bursaphelenchus</taxon>
    </lineage>
</organism>
<dbReference type="EMBL" id="CAJFDH010000003">
    <property type="protein sequence ID" value="CAD5213487.1"/>
    <property type="molecule type" value="Genomic_DNA"/>
</dbReference>
<evidence type="ECO:0000256" key="2">
    <source>
        <dbReference type="SAM" id="SignalP"/>
    </source>
</evidence>
<dbReference type="EMBL" id="CAJFCW020000003">
    <property type="protein sequence ID" value="CAG9100966.1"/>
    <property type="molecule type" value="Genomic_DNA"/>
</dbReference>
<dbReference type="Proteomes" id="UP000614601">
    <property type="component" value="Unassembled WGS sequence"/>
</dbReference>
<evidence type="ECO:0000313" key="3">
    <source>
        <dbReference type="EMBL" id="CAD5213487.1"/>
    </source>
</evidence>
<dbReference type="Proteomes" id="UP000783686">
    <property type="component" value="Unassembled WGS sequence"/>
</dbReference>
<evidence type="ECO:0008006" key="5">
    <source>
        <dbReference type="Google" id="ProtNLM"/>
    </source>
</evidence>
<proteinExistence type="predicted"/>
<comment type="caution">
    <text evidence="3">The sequence shown here is derived from an EMBL/GenBank/DDBJ whole genome shotgun (WGS) entry which is preliminary data.</text>
</comment>
<dbReference type="AlphaFoldDB" id="A0A811KDB9"/>
<dbReference type="OrthoDB" id="10352654at2759"/>
<evidence type="ECO:0000313" key="4">
    <source>
        <dbReference type="Proteomes" id="UP000614601"/>
    </source>
</evidence>
<feature type="region of interest" description="Disordered" evidence="1">
    <location>
        <begin position="141"/>
        <end position="174"/>
    </location>
</feature>
<name>A0A811KDB9_9BILA</name>
<feature type="signal peptide" evidence="2">
    <location>
        <begin position="1"/>
        <end position="15"/>
    </location>
</feature>
<gene>
    <name evidence="3" type="ORF">BOKJ2_LOCUS5117</name>
</gene>
<protein>
    <recommendedName>
        <fullName evidence="5">Fatty-acid and retinol-binding protein 1</fullName>
    </recommendedName>
</protein>
<feature type="compositionally biased region" description="Basic and acidic residues" evidence="1">
    <location>
        <begin position="141"/>
        <end position="163"/>
    </location>
</feature>
<evidence type="ECO:0000256" key="1">
    <source>
        <dbReference type="SAM" id="MobiDB-lite"/>
    </source>
</evidence>
<keyword evidence="2" id="KW-0732">Signal</keyword>